<sequence length="87" mass="9664">MEQRILKTPDVQTLQTMALLCLVMCCVRVPGPCFLEYECQRKGELGDEKYSSPLDLVSTILCTIVNHQSSQQPIGSCALKAANMILF</sequence>
<evidence type="ECO:0000313" key="2">
    <source>
        <dbReference type="EMBL" id="ACU17342.1"/>
    </source>
</evidence>
<feature type="chain" id="PRO_5002971178" description="Secreted protein" evidence="1">
    <location>
        <begin position="29"/>
        <end position="87"/>
    </location>
</feature>
<dbReference type="AlphaFoldDB" id="C6T6C0"/>
<keyword evidence="1" id="KW-0732">Signal</keyword>
<dbReference type="EMBL" id="BT092985">
    <property type="protein sequence ID" value="ACU17342.1"/>
    <property type="molecule type" value="mRNA"/>
</dbReference>
<name>C6T6C0_SOYBN</name>
<reference evidence="2" key="1">
    <citation type="submission" date="2009-08" db="EMBL/GenBank/DDBJ databases">
        <authorList>
            <person name="Cheung F."/>
            <person name="Xiao Y."/>
            <person name="Chan A."/>
            <person name="Moskal W."/>
            <person name="Town C.D."/>
        </authorList>
    </citation>
    <scope>NUCLEOTIDE SEQUENCE</scope>
</reference>
<proteinExistence type="evidence at transcript level"/>
<accession>C6T6C0</accession>
<evidence type="ECO:0000256" key="1">
    <source>
        <dbReference type="SAM" id="SignalP"/>
    </source>
</evidence>
<feature type="signal peptide" evidence="1">
    <location>
        <begin position="1"/>
        <end position="28"/>
    </location>
</feature>
<evidence type="ECO:0008006" key="3">
    <source>
        <dbReference type="Google" id="ProtNLM"/>
    </source>
</evidence>
<organism evidence="2">
    <name type="scientific">Glycine max</name>
    <name type="common">Soybean</name>
    <name type="synonym">Glycine hispida</name>
    <dbReference type="NCBI Taxonomy" id="3847"/>
    <lineage>
        <taxon>Eukaryota</taxon>
        <taxon>Viridiplantae</taxon>
        <taxon>Streptophyta</taxon>
        <taxon>Embryophyta</taxon>
        <taxon>Tracheophyta</taxon>
        <taxon>Spermatophyta</taxon>
        <taxon>Magnoliopsida</taxon>
        <taxon>eudicotyledons</taxon>
        <taxon>Gunneridae</taxon>
        <taxon>Pentapetalae</taxon>
        <taxon>rosids</taxon>
        <taxon>fabids</taxon>
        <taxon>Fabales</taxon>
        <taxon>Fabaceae</taxon>
        <taxon>Papilionoideae</taxon>
        <taxon>50 kb inversion clade</taxon>
        <taxon>NPAAA clade</taxon>
        <taxon>indigoferoid/millettioid clade</taxon>
        <taxon>Phaseoleae</taxon>
        <taxon>Glycine</taxon>
        <taxon>Glycine subgen. Soja</taxon>
    </lineage>
</organism>
<protein>
    <recommendedName>
        <fullName evidence="3">Secreted protein</fullName>
    </recommendedName>
</protein>